<dbReference type="RefSeq" id="WP_006953000.1">
    <property type="nucleotide sequence ID" value="NZ_JH594522.1"/>
</dbReference>
<name>H1Q3N6_9BACT</name>
<evidence type="ECO:0000256" key="1">
    <source>
        <dbReference type="SAM" id="MobiDB-lite"/>
    </source>
</evidence>
<dbReference type="PATRIC" id="fig|883158.3.peg.1521"/>
<evidence type="ECO:0000313" key="3">
    <source>
        <dbReference type="Proteomes" id="UP000016023"/>
    </source>
</evidence>
<organism evidence="2 3">
    <name type="scientific">Prevotella micans F0438</name>
    <dbReference type="NCBI Taxonomy" id="883158"/>
    <lineage>
        <taxon>Bacteria</taxon>
        <taxon>Pseudomonadati</taxon>
        <taxon>Bacteroidota</taxon>
        <taxon>Bacteroidia</taxon>
        <taxon>Bacteroidales</taxon>
        <taxon>Prevotellaceae</taxon>
        <taxon>Prevotella</taxon>
    </lineage>
</organism>
<gene>
    <name evidence="2" type="ORF">HMPREF9140_01524</name>
</gene>
<reference evidence="2 3" key="1">
    <citation type="submission" date="2011-12" db="EMBL/GenBank/DDBJ databases">
        <title>The Genome Sequence of Prevotella micans F0438.</title>
        <authorList>
            <consortium name="The Broad Institute Genome Sequencing Platform"/>
            <person name="Earl A."/>
            <person name="Ward D."/>
            <person name="Feldgarden M."/>
            <person name="Gevers D."/>
            <person name="Izard J."/>
            <person name="Baranova O.V."/>
            <person name="Blanton J.M."/>
            <person name="Wade W.G."/>
            <person name="Dewhirst F.E."/>
            <person name="Young S.K."/>
            <person name="Zeng Q."/>
            <person name="Gargeya S."/>
            <person name="Fitzgerald M."/>
            <person name="Haas B."/>
            <person name="Abouelleil A."/>
            <person name="Alvarado L."/>
            <person name="Arachchi H.M."/>
            <person name="Berlin A."/>
            <person name="Chapman S.B."/>
            <person name="Gearin G."/>
            <person name="Goldberg J."/>
            <person name="Griggs A."/>
            <person name="Gujja S."/>
            <person name="Hansen M."/>
            <person name="Heiman D."/>
            <person name="Howarth C."/>
            <person name="Larimer J."/>
            <person name="Lui A."/>
            <person name="MacDonald P.J.P."/>
            <person name="McCowen C."/>
            <person name="Montmayeur A."/>
            <person name="Murphy C."/>
            <person name="Neiman D."/>
            <person name="Pearson M."/>
            <person name="Priest M."/>
            <person name="Roberts A."/>
            <person name="Saif S."/>
            <person name="Shea T."/>
            <person name="Sisk P."/>
            <person name="Stolte C."/>
            <person name="Sykes S."/>
            <person name="Wortman J."/>
            <person name="Nusbaum C."/>
            <person name="Birren B."/>
        </authorList>
    </citation>
    <scope>NUCLEOTIDE SEQUENCE [LARGE SCALE GENOMIC DNA]</scope>
    <source>
        <strain evidence="2 3">F0438</strain>
    </source>
</reference>
<accession>H1Q3N6</accession>
<feature type="compositionally biased region" description="Acidic residues" evidence="1">
    <location>
        <begin position="264"/>
        <end position="275"/>
    </location>
</feature>
<evidence type="ECO:0000313" key="2">
    <source>
        <dbReference type="EMBL" id="EHO68742.1"/>
    </source>
</evidence>
<feature type="region of interest" description="Disordered" evidence="1">
    <location>
        <begin position="248"/>
        <end position="285"/>
    </location>
</feature>
<proteinExistence type="predicted"/>
<feature type="compositionally biased region" description="Basic and acidic residues" evidence="1">
    <location>
        <begin position="248"/>
        <end position="263"/>
    </location>
</feature>
<dbReference type="InterPro" id="IPR046228">
    <property type="entry name" value="DUF6261"/>
</dbReference>
<dbReference type="AlphaFoldDB" id="H1Q3N6"/>
<keyword evidence="3" id="KW-1185">Reference proteome</keyword>
<comment type="caution">
    <text evidence="2">The sequence shown here is derived from an EMBL/GenBank/DDBJ whole genome shotgun (WGS) entry which is preliminary data.</text>
</comment>
<dbReference type="Proteomes" id="UP000016023">
    <property type="component" value="Unassembled WGS sequence"/>
</dbReference>
<sequence>MSSNNPIHTMKIKTGGCARFSNALHAQFHKLQYDLVTEFGPKKLKIPADLLKDWATNVDLEVDIEKTSHTSVHTAELRKKDKERDRLLRHIFGMIRAQKLSPFDDVRNAAEELDVALGPYRRIQTNSSDGETLHIISMRVDAEKYPDKVAKVGLTAVLKKLYEVNTEFEAARKARRNEQIENKLPGSKEIRPQTDRAFANVCVCVQSAHLVAGTNDERDLITTLINRMNRTALDLRTTHREIIAQRKRWAEEKESAAEEKESAPETELESEDLQIENDAPMEPVI</sequence>
<dbReference type="HOGENOM" id="CLU_057108_1_0_10"/>
<protein>
    <submittedName>
        <fullName evidence="2">Uncharacterized protein</fullName>
    </submittedName>
</protein>
<dbReference type="EMBL" id="AGWK01000041">
    <property type="protein sequence ID" value="EHO68742.1"/>
    <property type="molecule type" value="Genomic_DNA"/>
</dbReference>
<dbReference type="Pfam" id="PF19775">
    <property type="entry name" value="DUF6261"/>
    <property type="match status" value="1"/>
</dbReference>